<evidence type="ECO:0000256" key="1">
    <source>
        <dbReference type="SAM" id="MobiDB-lite"/>
    </source>
</evidence>
<dbReference type="InterPro" id="IPR039333">
    <property type="entry name" value="PYM1"/>
</dbReference>
<dbReference type="OrthoDB" id="21625at2759"/>
<keyword evidence="4" id="KW-1185">Reference proteome</keyword>
<dbReference type="SUPFAM" id="SSF101931">
    <property type="entry name" value="Pym (Within the bgcn gene intron protein, WIBG), N-terminal domain"/>
    <property type="match status" value="1"/>
</dbReference>
<evidence type="ECO:0000313" key="3">
    <source>
        <dbReference type="EMBL" id="RSH78531.1"/>
    </source>
</evidence>
<dbReference type="GeneID" id="39586799"/>
<dbReference type="SMART" id="SM01273">
    <property type="entry name" value="Mago-bind"/>
    <property type="match status" value="1"/>
</dbReference>
<dbReference type="GO" id="GO:1903259">
    <property type="term" value="P:exon-exon junction complex disassembly"/>
    <property type="evidence" value="ECO:0007669"/>
    <property type="project" value="InterPro"/>
</dbReference>
<reference evidence="3 4" key="1">
    <citation type="submission" date="2018-11" db="EMBL/GenBank/DDBJ databases">
        <title>Genome sequence of Apiotrichum porosum DSM 27194.</title>
        <authorList>
            <person name="Aliyu H."/>
            <person name="Gorte O."/>
            <person name="Ochsenreither K."/>
        </authorList>
    </citation>
    <scope>NUCLEOTIDE SEQUENCE [LARGE SCALE GENOMIC DNA]</scope>
    <source>
        <strain evidence="3 4">DSM 27194</strain>
    </source>
</reference>
<feature type="compositionally biased region" description="Basic and acidic residues" evidence="1">
    <location>
        <begin position="33"/>
        <end position="45"/>
    </location>
</feature>
<dbReference type="STRING" id="105984.A0A427XI20"/>
<evidence type="ECO:0000313" key="4">
    <source>
        <dbReference type="Proteomes" id="UP000279236"/>
    </source>
</evidence>
<feature type="region of interest" description="Disordered" evidence="1">
    <location>
        <begin position="26"/>
        <end position="256"/>
    </location>
</feature>
<dbReference type="PANTHER" id="PTHR22959:SF0">
    <property type="entry name" value="PARTNER OF Y14 AND MAGO"/>
    <property type="match status" value="1"/>
</dbReference>
<name>A0A427XI20_9TREE</name>
<organism evidence="3 4">
    <name type="scientific">Apiotrichum porosum</name>
    <dbReference type="NCBI Taxonomy" id="105984"/>
    <lineage>
        <taxon>Eukaryota</taxon>
        <taxon>Fungi</taxon>
        <taxon>Dikarya</taxon>
        <taxon>Basidiomycota</taxon>
        <taxon>Agaricomycotina</taxon>
        <taxon>Tremellomycetes</taxon>
        <taxon>Trichosporonales</taxon>
        <taxon>Trichosporonaceae</taxon>
        <taxon>Apiotrichum</taxon>
    </lineage>
</organism>
<feature type="domain" description="WIBG Mago-binding" evidence="2">
    <location>
        <begin position="25"/>
        <end position="51"/>
    </location>
</feature>
<dbReference type="AlphaFoldDB" id="A0A427XI20"/>
<feature type="compositionally biased region" description="Basic and acidic residues" evidence="1">
    <location>
        <begin position="104"/>
        <end position="128"/>
    </location>
</feature>
<feature type="region of interest" description="Disordered" evidence="1">
    <location>
        <begin position="279"/>
        <end position="300"/>
    </location>
</feature>
<gene>
    <name evidence="3" type="ORF">EHS24_002256</name>
</gene>
<accession>A0A427XI20</accession>
<dbReference type="Proteomes" id="UP000279236">
    <property type="component" value="Unassembled WGS sequence"/>
</dbReference>
<dbReference type="InterPro" id="IPR015362">
    <property type="entry name" value="WIBG_mago-bd"/>
</dbReference>
<feature type="compositionally biased region" description="Basic and acidic residues" evidence="1">
    <location>
        <begin position="279"/>
        <end position="289"/>
    </location>
</feature>
<dbReference type="Pfam" id="PF09282">
    <property type="entry name" value="Mago-bind"/>
    <property type="match status" value="1"/>
</dbReference>
<feature type="compositionally biased region" description="Acidic residues" evidence="1">
    <location>
        <begin position="129"/>
        <end position="138"/>
    </location>
</feature>
<feature type="compositionally biased region" description="Low complexity" evidence="1">
    <location>
        <begin position="242"/>
        <end position="256"/>
    </location>
</feature>
<sequence>MSVPPGPPLNPDATASGIVLDPRTLERVIPASRRKDGSVRKEQKVRQGYVPQEDVGAFRPRRQQEADARRGVVPGSNRNGTGGAASASASASPSPSPSTPASKPEQEVMSDKRQQKDAEDRPAHHNWDSESDDDDDEEATRKAFAQLAVNPSDSSAFPPLGSKPEDKGKERRVSASASRSGSPTKTPSSPRKGSAATATPVRTGPAPAGLKLSPSPTKTRADTPGRWTKHAHVYATPPTPAAPAASVPAAAAVPAEPRVRQPVRVREVGPLADRVRSILEHNAALDKPRRNPGAAAPGKE</sequence>
<evidence type="ECO:0000259" key="2">
    <source>
        <dbReference type="SMART" id="SM01273"/>
    </source>
</evidence>
<dbReference type="GO" id="GO:0005737">
    <property type="term" value="C:cytoplasm"/>
    <property type="evidence" value="ECO:0007669"/>
    <property type="project" value="TreeGrafter"/>
</dbReference>
<dbReference type="RefSeq" id="XP_028473678.1">
    <property type="nucleotide sequence ID" value="XM_028618000.1"/>
</dbReference>
<comment type="caution">
    <text evidence="3">The sequence shown here is derived from an EMBL/GenBank/DDBJ whole genome shotgun (WGS) entry which is preliminary data.</text>
</comment>
<proteinExistence type="predicted"/>
<dbReference type="GO" id="GO:0035145">
    <property type="term" value="C:exon-exon junction complex"/>
    <property type="evidence" value="ECO:0007669"/>
    <property type="project" value="TreeGrafter"/>
</dbReference>
<feature type="compositionally biased region" description="Low complexity" evidence="1">
    <location>
        <begin position="84"/>
        <end position="93"/>
    </location>
</feature>
<dbReference type="EMBL" id="RSCE01000012">
    <property type="protein sequence ID" value="RSH78531.1"/>
    <property type="molecule type" value="Genomic_DNA"/>
</dbReference>
<protein>
    <recommendedName>
        <fullName evidence="2">WIBG Mago-binding domain-containing protein</fullName>
    </recommendedName>
</protein>
<feature type="compositionally biased region" description="Basic and acidic residues" evidence="1">
    <location>
        <begin position="163"/>
        <end position="173"/>
    </location>
</feature>
<dbReference type="GO" id="GO:0003723">
    <property type="term" value="F:RNA binding"/>
    <property type="evidence" value="ECO:0007669"/>
    <property type="project" value="TreeGrafter"/>
</dbReference>
<dbReference type="InterPro" id="IPR036348">
    <property type="entry name" value="WIBG_N_sf"/>
</dbReference>
<dbReference type="PANTHER" id="PTHR22959">
    <property type="entry name" value="PYM PROTEIN"/>
    <property type="match status" value="1"/>
</dbReference>